<dbReference type="AlphaFoldDB" id="A0ABD1LQF3"/>
<accession>A0ABD1LQF3</accession>
<dbReference type="EMBL" id="JBGMDY010000008">
    <property type="protein sequence ID" value="KAL2325749.1"/>
    <property type="molecule type" value="Genomic_DNA"/>
</dbReference>
<protein>
    <submittedName>
        <fullName evidence="1">Uncharacterized protein</fullName>
    </submittedName>
</protein>
<evidence type="ECO:0000313" key="2">
    <source>
        <dbReference type="Proteomes" id="UP001603857"/>
    </source>
</evidence>
<evidence type="ECO:0000313" key="1">
    <source>
        <dbReference type="EMBL" id="KAL2325749.1"/>
    </source>
</evidence>
<keyword evidence="2" id="KW-1185">Reference proteome</keyword>
<sequence length="86" mass="10101">MRTTLKNFISYQERIKCKLNTEVKLLTNQNKEPGRCLCSMRASNFADKLGFGQSYFHFFESMLVQEIHIYMHSPSSMSNHIDSYNI</sequence>
<gene>
    <name evidence="1" type="ORF">Fmac_024807</name>
</gene>
<organism evidence="1 2">
    <name type="scientific">Flemingia macrophylla</name>
    <dbReference type="NCBI Taxonomy" id="520843"/>
    <lineage>
        <taxon>Eukaryota</taxon>
        <taxon>Viridiplantae</taxon>
        <taxon>Streptophyta</taxon>
        <taxon>Embryophyta</taxon>
        <taxon>Tracheophyta</taxon>
        <taxon>Spermatophyta</taxon>
        <taxon>Magnoliopsida</taxon>
        <taxon>eudicotyledons</taxon>
        <taxon>Gunneridae</taxon>
        <taxon>Pentapetalae</taxon>
        <taxon>rosids</taxon>
        <taxon>fabids</taxon>
        <taxon>Fabales</taxon>
        <taxon>Fabaceae</taxon>
        <taxon>Papilionoideae</taxon>
        <taxon>50 kb inversion clade</taxon>
        <taxon>NPAAA clade</taxon>
        <taxon>indigoferoid/millettioid clade</taxon>
        <taxon>Phaseoleae</taxon>
        <taxon>Flemingia</taxon>
    </lineage>
</organism>
<proteinExistence type="predicted"/>
<reference evidence="1 2" key="1">
    <citation type="submission" date="2024-08" db="EMBL/GenBank/DDBJ databases">
        <title>Insights into the chromosomal genome structure of Flemingia macrophylla.</title>
        <authorList>
            <person name="Ding Y."/>
            <person name="Zhao Y."/>
            <person name="Bi W."/>
            <person name="Wu M."/>
            <person name="Zhao G."/>
            <person name="Gong Y."/>
            <person name="Li W."/>
            <person name="Zhang P."/>
        </authorList>
    </citation>
    <scope>NUCLEOTIDE SEQUENCE [LARGE SCALE GENOMIC DNA]</scope>
    <source>
        <strain evidence="1">DYQJB</strain>
        <tissue evidence="1">Leaf</tissue>
    </source>
</reference>
<dbReference type="Proteomes" id="UP001603857">
    <property type="component" value="Unassembled WGS sequence"/>
</dbReference>
<comment type="caution">
    <text evidence="1">The sequence shown here is derived from an EMBL/GenBank/DDBJ whole genome shotgun (WGS) entry which is preliminary data.</text>
</comment>
<name>A0ABD1LQF3_9FABA</name>